<dbReference type="Gene3D" id="1.10.10.60">
    <property type="entry name" value="Homeodomain-like"/>
    <property type="match status" value="1"/>
</dbReference>
<sequence>MEPLAPLQQQAIGLLATGQSVEHISNSLGIHRSTLWRWRREPHFIAEWNRILHETKEIQERALLSLQQNAISALGDCLNSQNEMVKLRASLTILDKVQSLRVGSVESDQISRNQRETEHLERLFNFS</sequence>
<proteinExistence type="predicted"/>
<dbReference type="AlphaFoldDB" id="E0XXB8"/>
<name>E0XXB8_9DELT</name>
<dbReference type="Pfam" id="PF13022">
    <property type="entry name" value="HTH_Tnp_1_2"/>
    <property type="match status" value="1"/>
</dbReference>
<evidence type="ECO:0000259" key="1">
    <source>
        <dbReference type="Pfam" id="PF13022"/>
    </source>
</evidence>
<organism evidence="2">
    <name type="scientific">uncultured delta proteobacterium HF0070_07E19</name>
    <dbReference type="NCBI Taxonomy" id="710823"/>
    <lineage>
        <taxon>Bacteria</taxon>
        <taxon>Deltaproteobacteria</taxon>
        <taxon>environmental samples</taxon>
    </lineage>
</organism>
<evidence type="ECO:0000313" key="2">
    <source>
        <dbReference type="EMBL" id="ADI19059.1"/>
    </source>
</evidence>
<dbReference type="InterPro" id="IPR024978">
    <property type="entry name" value="Homeodomain_phBC6A51-type"/>
</dbReference>
<reference evidence="2" key="1">
    <citation type="journal article" date="2011" name="Environ. Microbiol.">
        <title>Time-series analyses of Monterey Bay coastal microbial picoplankton using a 'genome proxy' microarray.</title>
        <authorList>
            <person name="Rich V.I."/>
            <person name="Pham V.D."/>
            <person name="Eppley J."/>
            <person name="Shi Y."/>
            <person name="DeLong E.F."/>
        </authorList>
    </citation>
    <scope>NUCLEOTIDE SEQUENCE</scope>
</reference>
<protein>
    <recommendedName>
        <fullName evidence="1">Homeodomain phBC6A51-type domain-containing protein</fullName>
    </recommendedName>
</protein>
<dbReference type="EMBL" id="GU474908">
    <property type="protein sequence ID" value="ADI19059.1"/>
    <property type="molecule type" value="Genomic_DNA"/>
</dbReference>
<accession>E0XXB8</accession>
<feature type="domain" description="Homeodomain phBC6A51-type" evidence="1">
    <location>
        <begin position="4"/>
        <end position="57"/>
    </location>
</feature>